<dbReference type="Gene3D" id="3.40.50.1820">
    <property type="entry name" value="alpha/beta hydrolase"/>
    <property type="match status" value="1"/>
</dbReference>
<reference evidence="1 2" key="1">
    <citation type="submission" date="2019-03" db="EMBL/GenBank/DDBJ databases">
        <title>Genomic Encyclopedia of Type Strains, Phase IV (KMG-IV): sequencing the most valuable type-strain genomes for metagenomic binning, comparative biology and taxonomic classification.</title>
        <authorList>
            <person name="Goeker M."/>
        </authorList>
    </citation>
    <scope>NUCLEOTIDE SEQUENCE [LARGE SCALE GENOMIC DNA]</scope>
    <source>
        <strain evidence="1 2">DSM 24830</strain>
    </source>
</reference>
<dbReference type="PANTHER" id="PTHR37946:SF1">
    <property type="entry name" value="SLL1969 PROTEIN"/>
    <property type="match status" value="1"/>
</dbReference>
<dbReference type="AlphaFoldDB" id="A0A4R1F0K6"/>
<accession>A0A4R1F0K6</accession>
<gene>
    <name evidence="1" type="ORF">EV695_2261</name>
</gene>
<protein>
    <recommendedName>
        <fullName evidence="3">Alpha/beta hydrolase family protein</fullName>
    </recommendedName>
</protein>
<sequence length="207" mass="22942">MKPNVLLIHGILMNPLEMRYLGTQLEKLGFNVHYVYYQSVLKTPEQNAKVIHDKITKLNLPDLHLVGHSLGGVVLMHLFDQTDDIPEGRIVMLGSPVNGSWMAQKVQDWPVISPLLAKSMPSALSGVDVPEWKTDRDWGMIAGTKSLGLGFLTGGLPEESDGTVLVEETHHPKQKAHILVDKSHTALLFSKEVAELTSRFLNTADFT</sequence>
<dbReference type="Proteomes" id="UP000294887">
    <property type="component" value="Unassembled WGS sequence"/>
</dbReference>
<dbReference type="InterPro" id="IPR029058">
    <property type="entry name" value="AB_hydrolase_fold"/>
</dbReference>
<dbReference type="EMBL" id="SMFQ01000003">
    <property type="protein sequence ID" value="TCJ87746.1"/>
    <property type="molecule type" value="Genomic_DNA"/>
</dbReference>
<keyword evidence="2" id="KW-1185">Reference proteome</keyword>
<dbReference type="RefSeq" id="WP_131905998.1">
    <property type="nucleotide sequence ID" value="NZ_SMFQ01000003.1"/>
</dbReference>
<proteinExistence type="predicted"/>
<comment type="caution">
    <text evidence="1">The sequence shown here is derived from an EMBL/GenBank/DDBJ whole genome shotgun (WGS) entry which is preliminary data.</text>
</comment>
<organism evidence="1 2">
    <name type="scientific">Cocleimonas flava</name>
    <dbReference type="NCBI Taxonomy" id="634765"/>
    <lineage>
        <taxon>Bacteria</taxon>
        <taxon>Pseudomonadati</taxon>
        <taxon>Pseudomonadota</taxon>
        <taxon>Gammaproteobacteria</taxon>
        <taxon>Thiotrichales</taxon>
        <taxon>Thiotrichaceae</taxon>
        <taxon>Cocleimonas</taxon>
    </lineage>
</organism>
<dbReference type="PANTHER" id="PTHR37946">
    <property type="entry name" value="SLL1969 PROTEIN"/>
    <property type="match status" value="1"/>
</dbReference>
<dbReference type="OrthoDB" id="556502at2"/>
<evidence type="ECO:0008006" key="3">
    <source>
        <dbReference type="Google" id="ProtNLM"/>
    </source>
</evidence>
<evidence type="ECO:0000313" key="1">
    <source>
        <dbReference type="EMBL" id="TCJ87746.1"/>
    </source>
</evidence>
<name>A0A4R1F0K6_9GAMM</name>
<dbReference type="SUPFAM" id="SSF53474">
    <property type="entry name" value="alpha/beta-Hydrolases"/>
    <property type="match status" value="1"/>
</dbReference>
<evidence type="ECO:0000313" key="2">
    <source>
        <dbReference type="Proteomes" id="UP000294887"/>
    </source>
</evidence>